<keyword evidence="8" id="KW-0804">Transcription</keyword>
<feature type="domain" description="C2H2-type" evidence="14">
    <location>
        <begin position="117"/>
        <end position="144"/>
    </location>
</feature>
<evidence type="ECO:0000256" key="3">
    <source>
        <dbReference type="ARBA" id="ARBA00022737"/>
    </source>
</evidence>
<comment type="subcellular location">
    <subcellularLocation>
        <location evidence="1">Nucleus</location>
    </subcellularLocation>
</comment>
<feature type="domain" description="C2H2-type" evidence="14">
    <location>
        <begin position="89"/>
        <end position="116"/>
    </location>
</feature>
<dbReference type="InterPro" id="IPR001841">
    <property type="entry name" value="Znf_RING"/>
</dbReference>
<name>A0A7H9HQP7_9SACH</name>
<evidence type="ECO:0008006" key="17">
    <source>
        <dbReference type="Google" id="ProtNLM"/>
    </source>
</evidence>
<gene>
    <name evidence="15" type="ORF">HG537_0A08900</name>
</gene>
<keyword evidence="3" id="KW-0677">Repeat</keyword>
<evidence type="ECO:0000256" key="4">
    <source>
        <dbReference type="ARBA" id="ARBA00022771"/>
    </source>
</evidence>
<evidence type="ECO:0000259" key="14">
    <source>
        <dbReference type="PROSITE" id="PS50157"/>
    </source>
</evidence>
<evidence type="ECO:0000313" key="15">
    <source>
        <dbReference type="EMBL" id="QLQ78642.1"/>
    </source>
</evidence>
<keyword evidence="16" id="KW-1185">Reference proteome</keyword>
<dbReference type="OrthoDB" id="4748970at2759"/>
<feature type="domain" description="C2H2-type" evidence="14">
    <location>
        <begin position="172"/>
        <end position="200"/>
    </location>
</feature>
<evidence type="ECO:0000256" key="1">
    <source>
        <dbReference type="ARBA" id="ARBA00004123"/>
    </source>
</evidence>
<dbReference type="GO" id="GO:0005634">
    <property type="term" value="C:nucleus"/>
    <property type="evidence" value="ECO:0007669"/>
    <property type="project" value="UniProtKB-SubCell"/>
</dbReference>
<evidence type="ECO:0000256" key="2">
    <source>
        <dbReference type="ARBA" id="ARBA00022723"/>
    </source>
</evidence>
<evidence type="ECO:0000256" key="7">
    <source>
        <dbReference type="ARBA" id="ARBA00023125"/>
    </source>
</evidence>
<dbReference type="Pfam" id="PF00096">
    <property type="entry name" value="zf-C2H2"/>
    <property type="match status" value="3"/>
</dbReference>
<reference evidence="15 16" key="1">
    <citation type="submission" date="2020-06" db="EMBL/GenBank/DDBJ databases">
        <title>The yeast mating-type switching endonuclease HO is a domesticated member of an unorthodox homing genetic element family.</title>
        <authorList>
            <person name="Coughlan A.Y."/>
            <person name="Lombardi L."/>
            <person name="Braun-Galleani S."/>
            <person name="Martos A.R."/>
            <person name="Galeote V."/>
            <person name="Bigey F."/>
            <person name="Dequin S."/>
            <person name="Byrne K.P."/>
            <person name="Wolfe K.H."/>
        </authorList>
    </citation>
    <scope>NUCLEOTIDE SEQUENCE [LARGE SCALE GENOMIC DNA]</scope>
    <source>
        <strain evidence="15 16">CBS2947</strain>
    </source>
</reference>
<dbReference type="GO" id="GO:0010468">
    <property type="term" value="P:regulation of gene expression"/>
    <property type="evidence" value="ECO:0007669"/>
    <property type="project" value="TreeGrafter"/>
</dbReference>
<evidence type="ECO:0000256" key="10">
    <source>
        <dbReference type="PROSITE-ProRule" id="PRU00042"/>
    </source>
</evidence>
<dbReference type="AlphaFoldDB" id="A0A7H9HQP7"/>
<feature type="region of interest" description="Disordered" evidence="12">
    <location>
        <begin position="397"/>
        <end position="439"/>
    </location>
</feature>
<dbReference type="InterPro" id="IPR050331">
    <property type="entry name" value="Zinc_finger"/>
</dbReference>
<accession>A0A7H9HQP7</accession>
<dbReference type="Proteomes" id="UP000510647">
    <property type="component" value="Chromosome 1"/>
</dbReference>
<feature type="domain" description="C2H2-type" evidence="14">
    <location>
        <begin position="262"/>
        <end position="290"/>
    </location>
</feature>
<feature type="domain" description="RING-type" evidence="13">
    <location>
        <begin position="174"/>
        <end position="237"/>
    </location>
</feature>
<dbReference type="Pfam" id="PF13894">
    <property type="entry name" value="zf-C2H2_4"/>
    <property type="match status" value="1"/>
</dbReference>
<evidence type="ECO:0000256" key="5">
    <source>
        <dbReference type="ARBA" id="ARBA00022833"/>
    </source>
</evidence>
<feature type="domain" description="C2H2-type" evidence="14">
    <location>
        <begin position="58"/>
        <end position="88"/>
    </location>
</feature>
<keyword evidence="4 10" id="KW-0863">Zinc-finger</keyword>
<dbReference type="InterPro" id="IPR036236">
    <property type="entry name" value="Znf_C2H2_sf"/>
</dbReference>
<organism evidence="15 16">
    <name type="scientific">Torulaspora globosa</name>
    <dbReference type="NCBI Taxonomy" id="48254"/>
    <lineage>
        <taxon>Eukaryota</taxon>
        <taxon>Fungi</taxon>
        <taxon>Dikarya</taxon>
        <taxon>Ascomycota</taxon>
        <taxon>Saccharomycotina</taxon>
        <taxon>Saccharomycetes</taxon>
        <taxon>Saccharomycetales</taxon>
        <taxon>Saccharomycetaceae</taxon>
        <taxon>Torulaspora</taxon>
    </lineage>
</organism>
<dbReference type="PANTHER" id="PTHR16515">
    <property type="entry name" value="PR DOMAIN ZINC FINGER PROTEIN"/>
    <property type="match status" value="1"/>
</dbReference>
<protein>
    <recommendedName>
        <fullName evidence="17">Transcription factor IIIA</fullName>
    </recommendedName>
</protein>
<dbReference type="PROSITE" id="PS50157">
    <property type="entry name" value="ZINC_FINGER_C2H2_2"/>
    <property type="match status" value="8"/>
</dbReference>
<evidence type="ECO:0000259" key="13">
    <source>
        <dbReference type="PROSITE" id="PS50089"/>
    </source>
</evidence>
<proteinExistence type="predicted"/>
<dbReference type="Gene3D" id="3.30.160.60">
    <property type="entry name" value="Classic Zinc Finger"/>
    <property type="match status" value="6"/>
</dbReference>
<sequence>MSSPGCAEPEDSHGVSLELSAWKNDDSLCLSRSNTSESLKSLSSTVSTTSSVARSKNYFCDYEGCNKAFSRPSLLTEHQQTVHQGRKPFKCEICDRTFAKKSHLERHIHVHSENKPLHCSFCHKGFTTAQQLKRHEITHTKSFKCPYEGCQESFYKHPQLRSHIMAVHEKNLSCKVCGKEFQRPYRLRNHMAKHHNPEVENPYQCSHGSCTSCFKTWSQLQAHIKNDHPKLRCPICDKPCVGESGLRMHMNVHDENLVKRNWKCDICSDVFAKKSLMLEHYAEKHTEKFAELQHRLDNQATDREFLQDDDEAIGNPFKQFKKRKITELKLVRSEIMLENYLSEGKGAFDLLLNTVGRKLRCTFDKCYRTFKTEERLQKHIERHKIHQLKLKVLQEKAAQKENQTNPRTDETDVQKNHASDEMHTATDPTTDPTTSVSKN</sequence>
<dbReference type="GO" id="GO:0008270">
    <property type="term" value="F:zinc ion binding"/>
    <property type="evidence" value="ECO:0007669"/>
    <property type="project" value="UniProtKB-KW"/>
</dbReference>
<evidence type="ECO:0000256" key="12">
    <source>
        <dbReference type="SAM" id="MobiDB-lite"/>
    </source>
</evidence>
<dbReference type="GO" id="GO:0003677">
    <property type="term" value="F:DNA binding"/>
    <property type="evidence" value="ECO:0007669"/>
    <property type="project" value="UniProtKB-KW"/>
</dbReference>
<feature type="coiled-coil region" evidence="11">
    <location>
        <begin position="282"/>
        <end position="309"/>
    </location>
</feature>
<keyword evidence="5" id="KW-0862">Zinc</keyword>
<dbReference type="PROSITE" id="PS50089">
    <property type="entry name" value="ZF_RING_2"/>
    <property type="match status" value="1"/>
</dbReference>
<dbReference type="PROSITE" id="PS00028">
    <property type="entry name" value="ZINC_FINGER_C2H2_1"/>
    <property type="match status" value="9"/>
</dbReference>
<feature type="domain" description="C2H2-type" evidence="14">
    <location>
        <begin position="203"/>
        <end position="233"/>
    </location>
</feature>
<dbReference type="EMBL" id="CP059267">
    <property type="protein sequence ID" value="QLQ78642.1"/>
    <property type="molecule type" value="Genomic_DNA"/>
</dbReference>
<feature type="domain" description="C2H2-type" evidence="14">
    <location>
        <begin position="143"/>
        <end position="173"/>
    </location>
</feature>
<keyword evidence="11" id="KW-0175">Coiled coil</keyword>
<evidence type="ECO:0000256" key="8">
    <source>
        <dbReference type="ARBA" id="ARBA00023163"/>
    </source>
</evidence>
<dbReference type="FunFam" id="3.30.160.60:FF:000064">
    <property type="entry name" value="Early growth response protein 3"/>
    <property type="match status" value="1"/>
</dbReference>
<keyword evidence="9" id="KW-0539">Nucleus</keyword>
<evidence type="ECO:0000256" key="9">
    <source>
        <dbReference type="ARBA" id="ARBA00023242"/>
    </source>
</evidence>
<evidence type="ECO:0000313" key="16">
    <source>
        <dbReference type="Proteomes" id="UP000510647"/>
    </source>
</evidence>
<feature type="compositionally biased region" description="Basic and acidic residues" evidence="12">
    <location>
        <begin position="407"/>
        <end position="424"/>
    </location>
</feature>
<dbReference type="SMART" id="SM00355">
    <property type="entry name" value="ZnF_C2H2"/>
    <property type="match status" value="9"/>
</dbReference>
<evidence type="ECO:0000256" key="6">
    <source>
        <dbReference type="ARBA" id="ARBA00023015"/>
    </source>
</evidence>
<dbReference type="PANTHER" id="PTHR16515:SF2">
    <property type="entry name" value="PR DOMAIN ZINC FINGER PROTEIN 4"/>
    <property type="match status" value="1"/>
</dbReference>
<keyword evidence="6" id="KW-0805">Transcription regulation</keyword>
<keyword evidence="7" id="KW-0238">DNA-binding</keyword>
<evidence type="ECO:0000256" key="11">
    <source>
        <dbReference type="SAM" id="Coils"/>
    </source>
</evidence>
<feature type="compositionally biased region" description="Low complexity" evidence="12">
    <location>
        <begin position="425"/>
        <end position="439"/>
    </location>
</feature>
<dbReference type="InterPro" id="IPR013087">
    <property type="entry name" value="Znf_C2H2_type"/>
</dbReference>
<keyword evidence="2" id="KW-0479">Metal-binding</keyword>
<feature type="domain" description="C2H2-type" evidence="14">
    <location>
        <begin position="359"/>
        <end position="383"/>
    </location>
</feature>
<dbReference type="SUPFAM" id="SSF57667">
    <property type="entry name" value="beta-beta-alpha zinc fingers"/>
    <property type="match status" value="5"/>
</dbReference>